<evidence type="ECO:0000259" key="1">
    <source>
        <dbReference type="PROSITE" id="PS50883"/>
    </source>
</evidence>
<protein>
    <submittedName>
        <fullName evidence="2">Signal protein</fullName>
    </submittedName>
</protein>
<name>K2KEX0_9GAMM</name>
<dbReference type="SUPFAM" id="SSF141868">
    <property type="entry name" value="EAL domain-like"/>
    <property type="match status" value="1"/>
</dbReference>
<dbReference type="InterPro" id="IPR001633">
    <property type="entry name" value="EAL_dom"/>
</dbReference>
<dbReference type="PANTHER" id="PTHR33121">
    <property type="entry name" value="CYCLIC DI-GMP PHOSPHODIESTERASE PDEF"/>
    <property type="match status" value="1"/>
</dbReference>
<proteinExistence type="predicted"/>
<accession>K2KEX0</accession>
<dbReference type="STRING" id="740709.A10D4_02945"/>
<evidence type="ECO:0000313" key="3">
    <source>
        <dbReference type="Proteomes" id="UP000014115"/>
    </source>
</evidence>
<sequence>MPGCGPCTCQQRLPFDIKMAMQAIVDLNAGQIFAHEALVRGSQGEGAGFVLSQVDDDNRYSFDQRCRVKAIETAAQLQLPARLSINFMPNAIYEPETCLATTLKAAGRYQFPHQRIIFEVTEQESVVDRAFLIDVFQAYREHGFMTAIDDFGAGYAGLGLLADFQPDIIKIDMKLLRDIHLHNAKQAIVRGICQIANELGIAIIAEGIESQEELQFVRELGVYLVQGYLFHKPQLGRLDAPAGLS</sequence>
<comment type="caution">
    <text evidence="2">The sequence shown here is derived from an EMBL/GenBank/DDBJ whole genome shotgun (WGS) entry which is preliminary data.</text>
</comment>
<dbReference type="Proteomes" id="UP000014115">
    <property type="component" value="Unassembled WGS sequence"/>
</dbReference>
<organism evidence="2 3">
    <name type="scientific">Idiomarina xiamenensis 10-D-4</name>
    <dbReference type="NCBI Taxonomy" id="740709"/>
    <lineage>
        <taxon>Bacteria</taxon>
        <taxon>Pseudomonadati</taxon>
        <taxon>Pseudomonadota</taxon>
        <taxon>Gammaproteobacteria</taxon>
        <taxon>Alteromonadales</taxon>
        <taxon>Idiomarinaceae</taxon>
        <taxon>Idiomarina</taxon>
    </lineage>
</organism>
<keyword evidence="3" id="KW-1185">Reference proteome</keyword>
<dbReference type="InterPro" id="IPR050706">
    <property type="entry name" value="Cyclic-di-GMP_PDE-like"/>
</dbReference>
<dbReference type="Pfam" id="PF00563">
    <property type="entry name" value="EAL"/>
    <property type="match status" value="1"/>
</dbReference>
<dbReference type="OrthoDB" id="1673646at2"/>
<feature type="domain" description="EAL" evidence="1">
    <location>
        <begin position="1"/>
        <end position="245"/>
    </location>
</feature>
<dbReference type="PROSITE" id="PS50883">
    <property type="entry name" value="EAL"/>
    <property type="match status" value="1"/>
</dbReference>
<dbReference type="InterPro" id="IPR035919">
    <property type="entry name" value="EAL_sf"/>
</dbReference>
<dbReference type="CDD" id="cd01948">
    <property type="entry name" value="EAL"/>
    <property type="match status" value="1"/>
</dbReference>
<dbReference type="eggNOG" id="COG2200">
    <property type="taxonomic scope" value="Bacteria"/>
</dbReference>
<dbReference type="GO" id="GO:0071111">
    <property type="term" value="F:cyclic-guanylate-specific phosphodiesterase activity"/>
    <property type="evidence" value="ECO:0007669"/>
    <property type="project" value="InterPro"/>
</dbReference>
<dbReference type="EMBL" id="AMRG01000003">
    <property type="protein sequence ID" value="EKE85267.1"/>
    <property type="molecule type" value="Genomic_DNA"/>
</dbReference>
<dbReference type="AlphaFoldDB" id="K2KEX0"/>
<evidence type="ECO:0000313" key="2">
    <source>
        <dbReference type="EMBL" id="EKE85267.1"/>
    </source>
</evidence>
<dbReference type="PATRIC" id="fig|740709.3.peg.591"/>
<dbReference type="Gene3D" id="3.20.20.450">
    <property type="entry name" value="EAL domain"/>
    <property type="match status" value="1"/>
</dbReference>
<gene>
    <name evidence="2" type="ORF">A10D4_02945</name>
</gene>
<dbReference type="RefSeq" id="WP_008487626.1">
    <property type="nucleotide sequence ID" value="NZ_AMRG01000003.1"/>
</dbReference>
<dbReference type="SMART" id="SM00052">
    <property type="entry name" value="EAL"/>
    <property type="match status" value="1"/>
</dbReference>
<dbReference type="PANTHER" id="PTHR33121:SF15">
    <property type="entry name" value="BLUE LIGHT- AND TEMPERATURE-REGULATED ANTIREPRESSOR BLUF"/>
    <property type="match status" value="1"/>
</dbReference>
<reference evidence="2 3" key="1">
    <citation type="journal article" date="2012" name="J. Bacteriol.">
        <title>Genome Sequence of Idiomarina xiamenensis Type Strain 10-D-4.</title>
        <authorList>
            <person name="Lai Q."/>
            <person name="Wang L."/>
            <person name="Wang W."/>
            <person name="Shao Z."/>
        </authorList>
    </citation>
    <scope>NUCLEOTIDE SEQUENCE [LARGE SCALE GENOMIC DNA]</scope>
    <source>
        <strain evidence="2 3">10-D-4</strain>
    </source>
</reference>